<evidence type="ECO:0000256" key="1">
    <source>
        <dbReference type="ARBA" id="ARBA00022722"/>
    </source>
</evidence>
<keyword evidence="3" id="KW-0227">DNA damage</keyword>
<dbReference type="NCBIfam" id="TIGR02785">
    <property type="entry name" value="addA_Gpos"/>
    <property type="match status" value="1"/>
</dbReference>
<dbReference type="InterPro" id="IPR014017">
    <property type="entry name" value="DNA_helicase_UvrD-like_C"/>
</dbReference>
<dbReference type="GO" id="GO:0000725">
    <property type="term" value="P:recombinational repair"/>
    <property type="evidence" value="ECO:0007669"/>
    <property type="project" value="TreeGrafter"/>
</dbReference>
<keyword evidence="6" id="KW-0269">Exonuclease</keyword>
<dbReference type="PROSITE" id="PS51217">
    <property type="entry name" value="UVRD_HELICASE_CTER"/>
    <property type="match status" value="1"/>
</dbReference>
<evidence type="ECO:0000259" key="15">
    <source>
        <dbReference type="PROSITE" id="PS51198"/>
    </source>
</evidence>
<organism evidence="17 18">
    <name type="scientific">Aliicoccus persicus</name>
    <dbReference type="NCBI Taxonomy" id="930138"/>
    <lineage>
        <taxon>Bacteria</taxon>
        <taxon>Bacillati</taxon>
        <taxon>Bacillota</taxon>
        <taxon>Bacilli</taxon>
        <taxon>Bacillales</taxon>
        <taxon>Staphylococcaceae</taxon>
        <taxon>Aliicoccus</taxon>
    </lineage>
</organism>
<reference evidence="17 18" key="1">
    <citation type="submission" date="2016-10" db="EMBL/GenBank/DDBJ databases">
        <authorList>
            <person name="Varghese N."/>
            <person name="Submissions S."/>
        </authorList>
    </citation>
    <scope>NUCLEOTIDE SEQUENCE [LARGE SCALE GENOMIC DNA]</scope>
    <source>
        <strain evidence="17 18">IBRC-M10081</strain>
    </source>
</reference>
<keyword evidence="5 14" id="KW-0347">Helicase</keyword>
<evidence type="ECO:0000256" key="6">
    <source>
        <dbReference type="ARBA" id="ARBA00022839"/>
    </source>
</evidence>
<dbReference type="GO" id="GO:0043138">
    <property type="term" value="F:3'-5' DNA helicase activity"/>
    <property type="evidence" value="ECO:0007669"/>
    <property type="project" value="UniProtKB-EC"/>
</dbReference>
<dbReference type="InterPro" id="IPR011335">
    <property type="entry name" value="Restrct_endonuc-II-like"/>
</dbReference>
<dbReference type="PROSITE" id="PS51198">
    <property type="entry name" value="UVRD_HELICASE_ATP_BIND"/>
    <property type="match status" value="1"/>
</dbReference>
<dbReference type="GO" id="GO:0005524">
    <property type="term" value="F:ATP binding"/>
    <property type="evidence" value="ECO:0007669"/>
    <property type="project" value="UniProtKB-UniRule"/>
</dbReference>
<evidence type="ECO:0000256" key="5">
    <source>
        <dbReference type="ARBA" id="ARBA00022806"/>
    </source>
</evidence>
<proteinExistence type="predicted"/>
<dbReference type="InterPro" id="IPR000212">
    <property type="entry name" value="DNA_helicase_UvrD/REP"/>
</dbReference>
<evidence type="ECO:0000256" key="11">
    <source>
        <dbReference type="ARBA" id="ARBA00034617"/>
    </source>
</evidence>
<keyword evidence="1" id="KW-0540">Nuclease</keyword>
<dbReference type="Pfam" id="PF12705">
    <property type="entry name" value="PDDEXK_1"/>
    <property type="match status" value="1"/>
</dbReference>
<keyword evidence="2 14" id="KW-0547">Nucleotide-binding</keyword>
<dbReference type="GO" id="GO:0003677">
    <property type="term" value="F:DNA binding"/>
    <property type="evidence" value="ECO:0007669"/>
    <property type="project" value="UniProtKB-KW"/>
</dbReference>
<dbReference type="EC" id="5.6.2.4" evidence="12"/>
<dbReference type="InterPro" id="IPR014016">
    <property type="entry name" value="UvrD-like_ATP-bd"/>
</dbReference>
<protein>
    <recommendedName>
        <fullName evidence="12">DNA 3'-5' helicase</fullName>
        <ecNumber evidence="12">5.6.2.4</ecNumber>
    </recommendedName>
</protein>
<dbReference type="Gene3D" id="3.90.320.10">
    <property type="match status" value="1"/>
</dbReference>
<dbReference type="GO" id="GO:0016887">
    <property type="term" value="F:ATP hydrolysis activity"/>
    <property type="evidence" value="ECO:0007669"/>
    <property type="project" value="RHEA"/>
</dbReference>
<keyword evidence="7 14" id="KW-0067">ATP-binding</keyword>
<feature type="binding site" evidence="14">
    <location>
        <begin position="24"/>
        <end position="31"/>
    </location>
    <ligand>
        <name>ATP</name>
        <dbReference type="ChEBI" id="CHEBI:30616"/>
    </ligand>
</feature>
<keyword evidence="18" id="KW-1185">Reference proteome</keyword>
<dbReference type="GO" id="GO:0006302">
    <property type="term" value="P:double-strand break repair"/>
    <property type="evidence" value="ECO:0007669"/>
    <property type="project" value="InterPro"/>
</dbReference>
<keyword evidence="8" id="KW-0238">DNA-binding</keyword>
<evidence type="ECO:0000256" key="14">
    <source>
        <dbReference type="PROSITE-ProRule" id="PRU00560"/>
    </source>
</evidence>
<dbReference type="SUPFAM" id="SSF52980">
    <property type="entry name" value="Restriction endonuclease-like"/>
    <property type="match status" value="1"/>
</dbReference>
<evidence type="ECO:0000256" key="4">
    <source>
        <dbReference type="ARBA" id="ARBA00022801"/>
    </source>
</evidence>
<dbReference type="AlphaFoldDB" id="A0A662Z3B5"/>
<evidence type="ECO:0000256" key="13">
    <source>
        <dbReference type="ARBA" id="ARBA00048988"/>
    </source>
</evidence>
<dbReference type="GO" id="GO:0004527">
    <property type="term" value="F:exonuclease activity"/>
    <property type="evidence" value="ECO:0007669"/>
    <property type="project" value="UniProtKB-KW"/>
</dbReference>
<comment type="catalytic activity">
    <reaction evidence="11">
        <text>Couples ATP hydrolysis with the unwinding of duplex DNA by translocating in the 3'-5' direction.</text>
        <dbReference type="EC" id="5.6.2.4"/>
    </reaction>
</comment>
<gene>
    <name evidence="17" type="ORF">SAMN05192557_1286</name>
</gene>
<evidence type="ECO:0000256" key="3">
    <source>
        <dbReference type="ARBA" id="ARBA00022763"/>
    </source>
</evidence>
<dbReference type="Gene3D" id="3.40.50.300">
    <property type="entry name" value="P-loop containing nucleotide triphosphate hydrolases"/>
    <property type="match status" value="4"/>
</dbReference>
<dbReference type="CDD" id="cd17932">
    <property type="entry name" value="DEXQc_UvrD"/>
    <property type="match status" value="1"/>
</dbReference>
<dbReference type="InterPro" id="IPR011604">
    <property type="entry name" value="PDDEXK-like_dom_sf"/>
</dbReference>
<dbReference type="InterPro" id="IPR038726">
    <property type="entry name" value="PDDEXK_AddAB-type"/>
</dbReference>
<dbReference type="RefSeq" id="WP_180366238.1">
    <property type="nucleotide sequence ID" value="NZ_FOIT01000003.1"/>
</dbReference>
<dbReference type="GO" id="GO:0033202">
    <property type="term" value="C:DNA helicase complex"/>
    <property type="evidence" value="ECO:0007669"/>
    <property type="project" value="TreeGrafter"/>
</dbReference>
<feature type="domain" description="UvrD-like helicase ATP-binding" evidence="15">
    <location>
        <begin position="3"/>
        <end position="477"/>
    </location>
</feature>
<name>A0A662Z3B5_9STAP</name>
<dbReference type="Proteomes" id="UP000243605">
    <property type="component" value="Unassembled WGS sequence"/>
</dbReference>
<comment type="catalytic activity">
    <reaction evidence="13">
        <text>ATP + H2O = ADP + phosphate + H(+)</text>
        <dbReference type="Rhea" id="RHEA:13065"/>
        <dbReference type="ChEBI" id="CHEBI:15377"/>
        <dbReference type="ChEBI" id="CHEBI:15378"/>
        <dbReference type="ChEBI" id="CHEBI:30616"/>
        <dbReference type="ChEBI" id="CHEBI:43474"/>
        <dbReference type="ChEBI" id="CHEBI:456216"/>
        <dbReference type="EC" id="5.6.2.4"/>
    </reaction>
</comment>
<dbReference type="EMBL" id="FOIT01000003">
    <property type="protein sequence ID" value="SEW02247.1"/>
    <property type="molecule type" value="Genomic_DNA"/>
</dbReference>
<dbReference type="PANTHER" id="PTHR11070:SF48">
    <property type="entry name" value="ATP-DEPENDENT HELICASE_NUCLEASE SUBUNIT A"/>
    <property type="match status" value="1"/>
</dbReference>
<evidence type="ECO:0000259" key="16">
    <source>
        <dbReference type="PROSITE" id="PS51217"/>
    </source>
</evidence>
<dbReference type="GO" id="GO:0005829">
    <property type="term" value="C:cytosol"/>
    <property type="evidence" value="ECO:0007669"/>
    <property type="project" value="TreeGrafter"/>
</dbReference>
<sequence length="1184" mass="138165">MSIKFTENQQSAIYTKNTDILVAAAAGSGKTAVLVERIIQNILAKMNGDDGIEIDELLVATFTNASARDMKDKIERALRERLASSEDVVTLNYLNEQLLKMNKAHISTLHSFCLYLIQNHYQLIGLTPNVRTVDTIEGELLLEQVIKTTIERKLKSDDAAFTSLTRVFLGNNDINSLMEIVKSAYRNAIANSDVDAFLNNMKDEYIDDTFLDDLNTRYYKHLDDIVSAMASSLQRINEHFDHPSVAEDYEQHEKHRIFNNVKKKIGKMNDELTLIKAELQDENLKTKRLTEFSAADLSNFENYIDMMNPSKSIIISTANLYTKLLSTFTSSFIQSRNDYRDDLRHMNPMRNAFIDLVITVKDEFIKQKRRMGVIDFNDYEHLALEILTHNDVREMYQNKFKEIMIDEYQDTNPAQEAIIARMKSPSNNNYLFMVGDVKQSIYKFRQADPTIFIDKFKRYQSTDDGTLITLNNNFRSSYGVINLTNRVFERIMDESVGDVTYDETQALIYSKNSDSNSEDHAFIENYTQTDEIPNFKEHYVVERIKMLKESGEKYKDIVLLTRAKTHHIELQQLLRKYDIPSHIESDKGYFESTEIRTIKSILHVIDNPLQDDHLVGVMRLPYFDFDVNEISKIRASSEHMYLYEALSEYKNNFDDALANRIEQFISRVEYFRTESQYLSVHELIELVYREIRLTEFFSAMYNGEVRKANLHQFQHQARLFEARRHITLFEFLSYINELLDEDKDMGETSILTESDDVVRIMTIHKSKGLEFKNVIYYHIEKDIVNPQRSEPSIHLHNTYGLAVKTFDAEDNTMLRNMHSVLLADTMKEELYSEEIRLMYVAFTRAEERLILPLNHKKDHSLKYSVDPNQLVIERNIRLNLQSFKDYLTPIGKYLRSKDGRNEVRDGIVIEPQIDIENLKNDDEEEVRLSSKEILDDIVDTLPHISQDDALKDRIMYEYVSPDGLDKKVFKESVTEIKRRHEVLPDEAAPRQFNRTSQLPTPVFVEEKAQATTLGTWMHEWMMLVIKYADDISSSDDKKSTLSKLFDDHGLSERINSSQKFQFINNALKFMTDASILSLLDHRLAIYTERPFIMNQRAIGEEVVPEQMVQGIIDLIIETDDACTIIDYKTDYIDDKINEDMLILRYYKQIQLYKRSLEKLVGDKKPIHAYLYYFNWKGGAIKVDV</sequence>
<evidence type="ECO:0000313" key="17">
    <source>
        <dbReference type="EMBL" id="SEW02247.1"/>
    </source>
</evidence>
<evidence type="ECO:0000256" key="9">
    <source>
        <dbReference type="ARBA" id="ARBA00023204"/>
    </source>
</evidence>
<dbReference type="Pfam" id="PF00580">
    <property type="entry name" value="UvrD-helicase"/>
    <property type="match status" value="1"/>
</dbReference>
<dbReference type="Pfam" id="PF13361">
    <property type="entry name" value="UvrD_C"/>
    <property type="match status" value="1"/>
</dbReference>
<dbReference type="InterPro" id="IPR027417">
    <property type="entry name" value="P-loop_NTPase"/>
</dbReference>
<evidence type="ECO:0000256" key="10">
    <source>
        <dbReference type="ARBA" id="ARBA00023235"/>
    </source>
</evidence>
<evidence type="ECO:0000256" key="8">
    <source>
        <dbReference type="ARBA" id="ARBA00023125"/>
    </source>
</evidence>
<keyword evidence="9" id="KW-0234">DNA repair</keyword>
<accession>A0A662Z3B5</accession>
<dbReference type="Gene3D" id="1.10.486.10">
    <property type="entry name" value="PCRA, domain 4"/>
    <property type="match status" value="1"/>
</dbReference>
<dbReference type="SUPFAM" id="SSF52540">
    <property type="entry name" value="P-loop containing nucleoside triphosphate hydrolases"/>
    <property type="match status" value="1"/>
</dbReference>
<dbReference type="InterPro" id="IPR014152">
    <property type="entry name" value="AddA"/>
</dbReference>
<dbReference type="PANTHER" id="PTHR11070">
    <property type="entry name" value="UVRD / RECB / PCRA DNA HELICASE FAMILY MEMBER"/>
    <property type="match status" value="1"/>
</dbReference>
<feature type="domain" description="UvrD-like helicase C-terminal" evidence="16">
    <location>
        <begin position="489"/>
        <end position="768"/>
    </location>
</feature>
<evidence type="ECO:0000256" key="7">
    <source>
        <dbReference type="ARBA" id="ARBA00022840"/>
    </source>
</evidence>
<evidence type="ECO:0000256" key="12">
    <source>
        <dbReference type="ARBA" id="ARBA00034808"/>
    </source>
</evidence>
<evidence type="ECO:0000256" key="2">
    <source>
        <dbReference type="ARBA" id="ARBA00022741"/>
    </source>
</evidence>
<keyword evidence="10" id="KW-0413">Isomerase</keyword>
<keyword evidence="4 14" id="KW-0378">Hydrolase</keyword>
<evidence type="ECO:0000313" key="18">
    <source>
        <dbReference type="Proteomes" id="UP000243605"/>
    </source>
</evidence>